<dbReference type="Proteomes" id="UP000679950">
    <property type="component" value="Unassembled WGS sequence"/>
</dbReference>
<evidence type="ECO:0000313" key="2">
    <source>
        <dbReference type="Proteomes" id="UP000679950"/>
    </source>
</evidence>
<dbReference type="RefSeq" id="WP_158323474.1">
    <property type="nucleotide sequence ID" value="NZ_BORB01000021.1"/>
</dbReference>
<dbReference type="EMBL" id="BORB01000021">
    <property type="protein sequence ID" value="GIN58244.1"/>
    <property type="molecule type" value="Genomic_DNA"/>
</dbReference>
<comment type="caution">
    <text evidence="1">The sequence shown here is derived from an EMBL/GenBank/DDBJ whole genome shotgun (WGS) entry which is preliminary data.</text>
</comment>
<proteinExistence type="predicted"/>
<protein>
    <submittedName>
        <fullName evidence="1">Uncharacterized protein</fullName>
    </submittedName>
</protein>
<gene>
    <name evidence="1" type="ORF">J8TS2_25630</name>
</gene>
<sequence length="287" mass="34089">MKNHRWSAFGGEANESENKKPVEVKAHVHTFSHPDEHKEFLERLTLGRQFDLRFRALIHYYGDDIIAYKRKYPTSQKVNEFLRIFSNYLTDYLEDDVPSSWQECQSTFWEELIYFFYPHFMKTSIKQRESISFLSQLKKFVYWLDQRTGCSWYKEVEKYAETAREDLQTCERLLNALYLQAHPQLHDKNWNPMEDILKMNEHVQSYSHVVEGIFEVKAVEQHIIIVEEIDSGQSFQIVDFPVEKLVPGILLDGIMGKMADDFFWSWQMTLGVYPAKAKAYSKEGSFF</sequence>
<reference evidence="1 2" key="1">
    <citation type="submission" date="2021-03" db="EMBL/GenBank/DDBJ databases">
        <title>Antimicrobial resistance genes in bacteria isolated from Japanese honey, and their potential for conferring macrolide and lincosamide resistance in the American foulbrood pathogen Paenibacillus larvae.</title>
        <authorList>
            <person name="Okamoto M."/>
            <person name="Kumagai M."/>
            <person name="Kanamori H."/>
            <person name="Takamatsu D."/>
        </authorList>
    </citation>
    <scope>NUCLEOTIDE SEQUENCE [LARGE SCALE GENOMIC DNA]</scope>
    <source>
        <strain evidence="1 2">J8TS2</strain>
    </source>
</reference>
<keyword evidence="2" id="KW-1185">Reference proteome</keyword>
<accession>A0ABQ4KLA2</accession>
<name>A0ABQ4KLA2_9BACI</name>
<organism evidence="1 2">
    <name type="scientific">Lederbergia ruris</name>
    <dbReference type="NCBI Taxonomy" id="217495"/>
    <lineage>
        <taxon>Bacteria</taxon>
        <taxon>Bacillati</taxon>
        <taxon>Bacillota</taxon>
        <taxon>Bacilli</taxon>
        <taxon>Bacillales</taxon>
        <taxon>Bacillaceae</taxon>
        <taxon>Lederbergia</taxon>
    </lineage>
</organism>
<evidence type="ECO:0000313" key="1">
    <source>
        <dbReference type="EMBL" id="GIN58244.1"/>
    </source>
</evidence>